<protein>
    <submittedName>
        <fullName evidence="2">Related to integral membrane protein</fullName>
    </submittedName>
</protein>
<feature type="transmembrane region" description="Helical" evidence="1">
    <location>
        <begin position="16"/>
        <end position="38"/>
    </location>
</feature>
<keyword evidence="3" id="KW-1185">Reference proteome</keyword>
<accession>A0AAE8SS17</accession>
<dbReference type="EMBL" id="ONZQ02000002">
    <property type="protein sequence ID" value="SPN98658.1"/>
    <property type="molecule type" value="Genomic_DNA"/>
</dbReference>
<evidence type="ECO:0000313" key="3">
    <source>
        <dbReference type="Proteomes" id="UP001187682"/>
    </source>
</evidence>
<keyword evidence="1" id="KW-0812">Transmembrane</keyword>
<feature type="transmembrane region" description="Helical" evidence="1">
    <location>
        <begin position="94"/>
        <end position="114"/>
    </location>
</feature>
<organism evidence="2 3">
    <name type="scientific">Cephalotrichum gorgonifer</name>
    <dbReference type="NCBI Taxonomy" id="2041049"/>
    <lineage>
        <taxon>Eukaryota</taxon>
        <taxon>Fungi</taxon>
        <taxon>Dikarya</taxon>
        <taxon>Ascomycota</taxon>
        <taxon>Pezizomycotina</taxon>
        <taxon>Sordariomycetes</taxon>
        <taxon>Hypocreomycetidae</taxon>
        <taxon>Microascales</taxon>
        <taxon>Microascaceae</taxon>
        <taxon>Cephalotrichum</taxon>
    </lineage>
</organism>
<evidence type="ECO:0000313" key="2">
    <source>
        <dbReference type="EMBL" id="SPN98658.1"/>
    </source>
</evidence>
<keyword evidence="1" id="KW-0472">Membrane</keyword>
<name>A0AAE8SS17_9PEZI</name>
<comment type="caution">
    <text evidence="2">The sequence shown here is derived from an EMBL/GenBank/DDBJ whole genome shotgun (WGS) entry which is preliminary data.</text>
</comment>
<feature type="transmembrane region" description="Helical" evidence="1">
    <location>
        <begin position="58"/>
        <end position="82"/>
    </location>
</feature>
<sequence>MASRLFFDPVVALRTAPLVSSTCTLFYAFSQDFFLRIFNHADLRKENKSAVSPYFKIFFCRGLPIVLSLLSATTSTTVANLYTQPSSLRNKGAYSWYMAAAIFSASHILFVPFVPGSVKRLVENEKDTDANDTLDEWLSVNALRGLTVDLVAWVACVVAVGKSLVA</sequence>
<dbReference type="Proteomes" id="UP001187682">
    <property type="component" value="Unassembled WGS sequence"/>
</dbReference>
<reference evidence="2" key="1">
    <citation type="submission" date="2018-03" db="EMBL/GenBank/DDBJ databases">
        <authorList>
            <person name="Guldener U."/>
        </authorList>
    </citation>
    <scope>NUCLEOTIDE SEQUENCE</scope>
</reference>
<gene>
    <name evidence="2" type="ORF">DNG_01703</name>
</gene>
<keyword evidence="1" id="KW-1133">Transmembrane helix</keyword>
<evidence type="ECO:0000256" key="1">
    <source>
        <dbReference type="SAM" id="Phobius"/>
    </source>
</evidence>
<proteinExistence type="predicted"/>
<dbReference type="AlphaFoldDB" id="A0AAE8SS17"/>